<name>A0A0F9URJ3_9ZZZZ</name>
<protein>
    <submittedName>
        <fullName evidence="1">Uncharacterized protein</fullName>
    </submittedName>
</protein>
<dbReference type="EMBL" id="LAZR01000851">
    <property type="protein sequence ID" value="KKN56248.1"/>
    <property type="molecule type" value="Genomic_DNA"/>
</dbReference>
<sequence>MKTLAEYLAEYIDQTVGNDNVLPDDISVLKEWIEQGLEAYESVENCTIGICGGDCPECKIPMVRGEAMLYNGHDEIETCQYECPDCGYVVYG</sequence>
<organism evidence="1">
    <name type="scientific">marine sediment metagenome</name>
    <dbReference type="NCBI Taxonomy" id="412755"/>
    <lineage>
        <taxon>unclassified sequences</taxon>
        <taxon>metagenomes</taxon>
        <taxon>ecological metagenomes</taxon>
    </lineage>
</organism>
<comment type="caution">
    <text evidence="1">The sequence shown here is derived from an EMBL/GenBank/DDBJ whole genome shotgun (WGS) entry which is preliminary data.</text>
</comment>
<accession>A0A0F9URJ3</accession>
<proteinExistence type="predicted"/>
<evidence type="ECO:0000313" key="1">
    <source>
        <dbReference type="EMBL" id="KKN56248.1"/>
    </source>
</evidence>
<dbReference type="AlphaFoldDB" id="A0A0F9URJ3"/>
<reference evidence="1" key="1">
    <citation type="journal article" date="2015" name="Nature">
        <title>Complex archaea that bridge the gap between prokaryotes and eukaryotes.</title>
        <authorList>
            <person name="Spang A."/>
            <person name="Saw J.H."/>
            <person name="Jorgensen S.L."/>
            <person name="Zaremba-Niedzwiedzka K."/>
            <person name="Martijn J."/>
            <person name="Lind A.E."/>
            <person name="van Eijk R."/>
            <person name="Schleper C."/>
            <person name="Guy L."/>
            <person name="Ettema T.J."/>
        </authorList>
    </citation>
    <scope>NUCLEOTIDE SEQUENCE</scope>
</reference>
<gene>
    <name evidence="1" type="ORF">LCGC14_0573930</name>
</gene>